<dbReference type="EMBL" id="FR871761">
    <property type="protein sequence ID" value="CCB81096.1"/>
    <property type="molecule type" value="Genomic_DNA"/>
</dbReference>
<dbReference type="NCBIfam" id="NF010759">
    <property type="entry name" value="PRK14162.1"/>
    <property type="match status" value="1"/>
</dbReference>
<evidence type="ECO:0000313" key="15">
    <source>
        <dbReference type="EMBL" id="CCB81096.1"/>
    </source>
</evidence>
<evidence type="ECO:0000256" key="9">
    <source>
        <dbReference type="ARBA" id="ARBA00076414"/>
    </source>
</evidence>
<dbReference type="GO" id="GO:0051082">
    <property type="term" value="F:unfolded protein binding"/>
    <property type="evidence" value="ECO:0007669"/>
    <property type="project" value="TreeGrafter"/>
</dbReference>
<feature type="region of interest" description="Disordered" evidence="14">
    <location>
        <begin position="1"/>
        <end position="60"/>
    </location>
</feature>
<dbReference type="GO" id="GO:0000774">
    <property type="term" value="F:adenyl-nucleotide exchange factor activity"/>
    <property type="evidence" value="ECO:0007669"/>
    <property type="project" value="InterPro"/>
</dbReference>
<dbReference type="Pfam" id="PF01025">
    <property type="entry name" value="GrpE"/>
    <property type="match status" value="1"/>
</dbReference>
<accession>F6IRF3</accession>
<dbReference type="FunFam" id="2.30.22.10:FF:000001">
    <property type="entry name" value="Protein GrpE"/>
    <property type="match status" value="1"/>
</dbReference>
<dbReference type="GO" id="GO:0006457">
    <property type="term" value="P:protein folding"/>
    <property type="evidence" value="ECO:0007669"/>
    <property type="project" value="InterPro"/>
</dbReference>
<dbReference type="PANTHER" id="PTHR21237:SF23">
    <property type="entry name" value="GRPE PROTEIN HOMOLOG, MITOCHONDRIAL"/>
    <property type="match status" value="1"/>
</dbReference>
<dbReference type="InterPro" id="IPR000740">
    <property type="entry name" value="GrpE"/>
</dbReference>
<evidence type="ECO:0000256" key="12">
    <source>
        <dbReference type="RuleBase" id="RU004478"/>
    </source>
</evidence>
<evidence type="ECO:0000256" key="4">
    <source>
        <dbReference type="ARBA" id="ARBA00022490"/>
    </source>
</evidence>
<dbReference type="AlphaFoldDB" id="F6IRF3"/>
<evidence type="ECO:0000256" key="8">
    <source>
        <dbReference type="ARBA" id="ARBA00072274"/>
    </source>
</evidence>
<dbReference type="GO" id="GO:0005737">
    <property type="term" value="C:cytoplasm"/>
    <property type="evidence" value="ECO:0007669"/>
    <property type="project" value="UniProtKB-SubCell"/>
</dbReference>
<dbReference type="GO" id="GO:0042803">
    <property type="term" value="F:protein homodimerization activity"/>
    <property type="evidence" value="ECO:0007669"/>
    <property type="project" value="InterPro"/>
</dbReference>
<evidence type="ECO:0000256" key="14">
    <source>
        <dbReference type="SAM" id="MobiDB-lite"/>
    </source>
</evidence>
<dbReference type="PRINTS" id="PR00773">
    <property type="entry name" value="GRPEPROTEIN"/>
</dbReference>
<feature type="compositionally biased region" description="Low complexity" evidence="14">
    <location>
        <begin position="15"/>
        <end position="56"/>
    </location>
</feature>
<dbReference type="SUPFAM" id="SSF58014">
    <property type="entry name" value="Coiled-coil domain of nucleotide exchange factor GrpE"/>
    <property type="match status" value="1"/>
</dbReference>
<dbReference type="InterPro" id="IPR009012">
    <property type="entry name" value="GrpE_head"/>
</dbReference>
<dbReference type="PANTHER" id="PTHR21237">
    <property type="entry name" value="GRPE PROTEIN"/>
    <property type="match status" value="1"/>
</dbReference>
<dbReference type="InterPro" id="IPR013805">
    <property type="entry name" value="GrpE_CC"/>
</dbReference>
<evidence type="ECO:0000256" key="3">
    <source>
        <dbReference type="ARBA" id="ARBA00011738"/>
    </source>
</evidence>
<dbReference type="SUPFAM" id="SSF51064">
    <property type="entry name" value="Head domain of nucleotide exchange factor GrpE"/>
    <property type="match status" value="1"/>
</dbReference>
<comment type="subcellular location">
    <subcellularLocation>
        <location evidence="1 10">Cytoplasm</location>
    </subcellularLocation>
</comment>
<evidence type="ECO:0000256" key="10">
    <source>
        <dbReference type="HAMAP-Rule" id="MF_01151"/>
    </source>
</evidence>
<evidence type="ECO:0000256" key="13">
    <source>
        <dbReference type="SAM" id="Coils"/>
    </source>
</evidence>
<comment type="subunit">
    <text evidence="3 10">Homodimer.</text>
</comment>
<evidence type="ECO:0000256" key="5">
    <source>
        <dbReference type="ARBA" id="ARBA00023016"/>
    </source>
</evidence>
<proteinExistence type="inferred from homology"/>
<evidence type="ECO:0000256" key="2">
    <source>
        <dbReference type="ARBA" id="ARBA00009054"/>
    </source>
</evidence>
<reference evidence="15" key="1">
    <citation type="journal article" date="2011" name="J. Bacteriol.">
        <title>Annotated genome sequence of Lactobacillus pentosus MP-10, which has probiotic potential, from naturally fermented Alorena green table olives.</title>
        <authorList>
            <person name="Abriouel H."/>
            <person name="Benomar N."/>
            <person name="Perez Pulido R."/>
            <person name="Canamero M.M."/>
            <person name="Galvez A."/>
        </authorList>
    </citation>
    <scope>NUCLEOTIDE SEQUENCE</scope>
    <source>
        <strain evidence="15">MP-10</strain>
    </source>
</reference>
<evidence type="ECO:0000256" key="1">
    <source>
        <dbReference type="ARBA" id="ARBA00004496"/>
    </source>
</evidence>
<dbReference type="PROSITE" id="PS01071">
    <property type="entry name" value="GRPE"/>
    <property type="match status" value="1"/>
</dbReference>
<keyword evidence="5 10" id="KW-0346">Stress response</keyword>
<dbReference type="Gene3D" id="3.90.20.20">
    <property type="match status" value="1"/>
</dbReference>
<dbReference type="GO" id="GO:0051087">
    <property type="term" value="F:protein-folding chaperone binding"/>
    <property type="evidence" value="ECO:0007669"/>
    <property type="project" value="InterPro"/>
</dbReference>
<comment type="similarity">
    <text evidence="2 10 12">Belongs to the GrpE family.</text>
</comment>
<keyword evidence="13" id="KW-0175">Coiled coil</keyword>
<gene>
    <name evidence="10" type="primary">grpE</name>
    <name evidence="15" type="ORF">LPE_00103</name>
</gene>
<name>F6IRF3_LACPE</name>
<evidence type="ECO:0000256" key="11">
    <source>
        <dbReference type="RuleBase" id="RU000639"/>
    </source>
</evidence>
<keyword evidence="6 10" id="KW-0143">Chaperone</keyword>
<sequence>MTDREMKTLAKKSTRATSEETQSTSTDSATTSTASETAKAATSATEQAEQTAKATQVDPQAQQIADLKAQLADKDDQLLRAQAEIVNMQNRNKKEQAALLKYDGQALAKDVLPVLDNLERALATEADDEAAQQLKKGVEMVYGHLQDALKKHGVTEVAAAGEKFDPNVHQAVQTVPVDDDHPADTVVQVLQRGYLLKDRTLRPAMVVVAQ</sequence>
<dbReference type="HAMAP" id="MF_01151">
    <property type="entry name" value="GrpE"/>
    <property type="match status" value="1"/>
</dbReference>
<dbReference type="Gene3D" id="2.30.22.10">
    <property type="entry name" value="Head domain of nucleotide exchange factor GrpE"/>
    <property type="match status" value="1"/>
</dbReference>
<evidence type="ECO:0000256" key="7">
    <source>
        <dbReference type="ARBA" id="ARBA00053401"/>
    </source>
</evidence>
<organism evidence="15">
    <name type="scientific">Lactiplantibacillus pentosus MP-10</name>
    <dbReference type="NCBI Taxonomy" id="1028490"/>
    <lineage>
        <taxon>Bacteria</taxon>
        <taxon>Bacillati</taxon>
        <taxon>Bacillota</taxon>
        <taxon>Bacilli</taxon>
        <taxon>Lactobacillales</taxon>
        <taxon>Lactobacillaceae</taxon>
        <taxon>Lactiplantibacillus</taxon>
    </lineage>
</organism>
<comment type="function">
    <text evidence="7 10 11">Participates actively in the response to hyperosmotic and heat shock by preventing the aggregation of stress-denatured proteins, in association with DnaK and GrpE. It is the nucleotide exchange factor for DnaK and may function as a thermosensor. Unfolded proteins bind initially to DnaJ; upon interaction with the DnaJ-bound protein, DnaK hydrolyzes its bound ATP, resulting in the formation of a stable complex. GrpE releases ADP from DnaK; ATP binding to DnaK triggers the release of the substrate protein, thus completing the reaction cycle. Several rounds of ATP-dependent interactions between DnaJ, DnaK and GrpE are required for fully efficient folding.</text>
</comment>
<dbReference type="NCBIfam" id="NF010738">
    <property type="entry name" value="PRK14140.1"/>
    <property type="match status" value="1"/>
</dbReference>
<protein>
    <recommendedName>
        <fullName evidence="8 10">Protein GrpE</fullName>
    </recommendedName>
    <alternativeName>
        <fullName evidence="9 10">HSP-70 cofactor</fullName>
    </alternativeName>
</protein>
<feature type="coiled-coil region" evidence="13">
    <location>
        <begin position="64"/>
        <end position="98"/>
    </location>
</feature>
<dbReference type="CDD" id="cd00446">
    <property type="entry name" value="GrpE"/>
    <property type="match status" value="1"/>
</dbReference>
<keyword evidence="4 10" id="KW-0963">Cytoplasm</keyword>
<evidence type="ECO:0000256" key="6">
    <source>
        <dbReference type="ARBA" id="ARBA00023186"/>
    </source>
</evidence>